<dbReference type="EMBL" id="MT631315">
    <property type="protein sequence ID" value="QNO48242.1"/>
    <property type="molecule type" value="Genomic_DNA"/>
</dbReference>
<evidence type="ECO:0000313" key="2">
    <source>
        <dbReference type="EMBL" id="QNO42077.1"/>
    </source>
</evidence>
<evidence type="ECO:0000313" key="4">
    <source>
        <dbReference type="EMBL" id="QNO43404.1"/>
    </source>
</evidence>
<dbReference type="EMBL" id="MT630818">
    <property type="protein sequence ID" value="QNO43404.1"/>
    <property type="molecule type" value="Genomic_DNA"/>
</dbReference>
<sequence>MEITSRTLGVLVDSKLCPLWFSETLSQKYRKVSGVLVPATRDQEDSFITFQKRGIISYHSLSIGSPAVFIHDQFRIDLRGWC</sequence>
<dbReference type="AlphaFoldDB" id="A0A7G9Y0F7"/>
<accession>A0A7G9Y0F7</accession>
<name>A0A7G9Y0F7_9EURY</name>
<dbReference type="EMBL" id="MT630754">
    <property type="protein sequence ID" value="QNO42653.1"/>
    <property type="molecule type" value="Genomic_DNA"/>
</dbReference>
<evidence type="ECO:0000313" key="1">
    <source>
        <dbReference type="EMBL" id="QNO41491.1"/>
    </source>
</evidence>
<protein>
    <submittedName>
        <fullName evidence="1">Uncharacterized protein</fullName>
    </submittedName>
</protein>
<organism evidence="1">
    <name type="scientific">Candidatus Methanogaster sp. ANME-2c ERB4</name>
    <dbReference type="NCBI Taxonomy" id="2759911"/>
    <lineage>
        <taxon>Archaea</taxon>
        <taxon>Methanobacteriati</taxon>
        <taxon>Methanobacteriota</taxon>
        <taxon>Stenosarchaea group</taxon>
        <taxon>Methanomicrobia</taxon>
        <taxon>Methanosarcinales</taxon>
        <taxon>ANME-2 cluster</taxon>
        <taxon>Candidatus Methanogasteraceae</taxon>
        <taxon>Candidatus Methanogaster</taxon>
    </lineage>
</organism>
<dbReference type="EMBL" id="MT630646">
    <property type="protein sequence ID" value="QNO41491.1"/>
    <property type="molecule type" value="Genomic_DNA"/>
</dbReference>
<evidence type="ECO:0000313" key="5">
    <source>
        <dbReference type="EMBL" id="QNO48242.1"/>
    </source>
</evidence>
<gene>
    <name evidence="5" type="ORF">BHCKGNAA_00027</name>
    <name evidence="3" type="ORF">LNAFDGMD_00014</name>
    <name evidence="2" type="ORF">NOEFNAIN_00008</name>
    <name evidence="1" type="ORF">PCHDJDJP_00014</name>
    <name evidence="4" type="ORF">PNFJDKBC_00015</name>
</gene>
<evidence type="ECO:0000313" key="3">
    <source>
        <dbReference type="EMBL" id="QNO42653.1"/>
    </source>
</evidence>
<reference evidence="1" key="1">
    <citation type="submission" date="2020-06" db="EMBL/GenBank/DDBJ databases">
        <title>Unique genomic features of the anaerobic methanotrophic archaea.</title>
        <authorList>
            <person name="Chadwick G.L."/>
            <person name="Skennerton C.T."/>
            <person name="Laso-Perez R."/>
            <person name="Leu A.O."/>
            <person name="Speth D.R."/>
            <person name="Yu H."/>
            <person name="Morgan-Lang C."/>
            <person name="Hatzenpichler R."/>
            <person name="Goudeau D."/>
            <person name="Malmstrom R."/>
            <person name="Brazelton W.J."/>
            <person name="Woyke T."/>
            <person name="Hallam S.J."/>
            <person name="Tyson G.W."/>
            <person name="Wegener G."/>
            <person name="Boetius A."/>
            <person name="Orphan V."/>
        </authorList>
    </citation>
    <scope>NUCLEOTIDE SEQUENCE</scope>
</reference>
<proteinExistence type="predicted"/>
<dbReference type="EMBL" id="MT630705">
    <property type="protein sequence ID" value="QNO42077.1"/>
    <property type="molecule type" value="Genomic_DNA"/>
</dbReference>